<organism evidence="1">
    <name type="scientific">Anopheles darlingi</name>
    <name type="common">Mosquito</name>
    <dbReference type="NCBI Taxonomy" id="43151"/>
    <lineage>
        <taxon>Eukaryota</taxon>
        <taxon>Metazoa</taxon>
        <taxon>Ecdysozoa</taxon>
        <taxon>Arthropoda</taxon>
        <taxon>Hexapoda</taxon>
        <taxon>Insecta</taxon>
        <taxon>Pterygota</taxon>
        <taxon>Neoptera</taxon>
        <taxon>Endopterygota</taxon>
        <taxon>Diptera</taxon>
        <taxon>Nematocera</taxon>
        <taxon>Culicoidea</taxon>
        <taxon>Culicidae</taxon>
        <taxon>Anophelinae</taxon>
        <taxon>Anopheles</taxon>
    </lineage>
</organism>
<proteinExistence type="predicted"/>
<evidence type="ECO:0000313" key="1">
    <source>
        <dbReference type="EMBL" id="MBW75125.1"/>
    </source>
</evidence>
<accession>A0A2M4DC57</accession>
<dbReference type="EMBL" id="GGFL01010947">
    <property type="protein sequence ID" value="MBW75125.1"/>
    <property type="molecule type" value="Transcribed_RNA"/>
</dbReference>
<sequence>MRLVGIVRLFPITAKALDRFRLLARYFRLSSRTEFGHPLVDLHFRAYRSLQFTIDGFRQIIRHVAHLWLLLVGRLLWWRRWRSSRSLLIRFR</sequence>
<protein>
    <submittedName>
        <fullName evidence="1">Putative secreted protein</fullName>
    </submittedName>
</protein>
<dbReference type="AlphaFoldDB" id="A0A2M4DC57"/>
<reference evidence="1" key="1">
    <citation type="submission" date="2018-01" db="EMBL/GenBank/DDBJ databases">
        <title>An insight into the sialome of Amazonian anophelines.</title>
        <authorList>
            <person name="Ribeiro J.M."/>
            <person name="Scarpassa V."/>
            <person name="Calvo E."/>
        </authorList>
    </citation>
    <scope>NUCLEOTIDE SEQUENCE</scope>
</reference>
<name>A0A2M4DC57_ANODA</name>